<dbReference type="SUPFAM" id="SSF56300">
    <property type="entry name" value="Metallo-dependent phosphatases"/>
    <property type="match status" value="1"/>
</dbReference>
<dbReference type="EMBL" id="SOCP01000003">
    <property type="protein sequence ID" value="TDV55435.1"/>
    <property type="molecule type" value="Genomic_DNA"/>
</dbReference>
<dbReference type="Proteomes" id="UP000294927">
    <property type="component" value="Unassembled WGS sequence"/>
</dbReference>
<sequence>MTATLAHISDLHIGKDHDGDGGVRALHRAQRVIDHLNTLQGGLDGVLVTGDIADHGTPDEYRTARELLATLRFPVLTCPGNHDDRVNYQAHLLEVQDDRGAAVNDVHRPAGLTIAMCDSTIPRQNPGLLDDSTLAWLDRVLADAEGPVLVCLHHPPVVLHHPFIDGIRLRNEDQLAEVLRDNVLAVLCGHAHTAAVTTFAGRPLVVAPGVVSTLVLPFESEGIFDYDLPPSVAFHVVDDRGLVTHFRSV</sequence>
<evidence type="ECO:0000313" key="7">
    <source>
        <dbReference type="Proteomes" id="UP000294927"/>
    </source>
</evidence>
<gene>
    <name evidence="6" type="ORF">CLV71_103676</name>
</gene>
<name>A0A4R7W054_9PSEU</name>
<keyword evidence="2" id="KW-0378">Hydrolase</keyword>
<comment type="similarity">
    <text evidence="4">Belongs to the cyclic nucleotide phosphodiesterase class-III family.</text>
</comment>
<keyword evidence="3" id="KW-0408">Iron</keyword>
<evidence type="ECO:0000256" key="1">
    <source>
        <dbReference type="ARBA" id="ARBA00022723"/>
    </source>
</evidence>
<dbReference type="AlphaFoldDB" id="A0A4R7W054"/>
<dbReference type="InterPro" id="IPR004843">
    <property type="entry name" value="Calcineurin-like_PHP"/>
</dbReference>
<dbReference type="GO" id="GO:0046872">
    <property type="term" value="F:metal ion binding"/>
    <property type="evidence" value="ECO:0007669"/>
    <property type="project" value="UniProtKB-KW"/>
</dbReference>
<proteinExistence type="inferred from homology"/>
<evidence type="ECO:0000259" key="5">
    <source>
        <dbReference type="Pfam" id="PF00149"/>
    </source>
</evidence>
<comment type="caution">
    <text evidence="6">The sequence shown here is derived from an EMBL/GenBank/DDBJ whole genome shotgun (WGS) entry which is preliminary data.</text>
</comment>
<dbReference type="OrthoDB" id="5241795at2"/>
<protein>
    <submittedName>
        <fullName evidence="6">3',5'-cyclic AMP phosphodiesterase CpdA</fullName>
    </submittedName>
</protein>
<feature type="domain" description="Calcineurin-like phosphoesterase" evidence="5">
    <location>
        <begin position="4"/>
        <end position="193"/>
    </location>
</feature>
<dbReference type="Pfam" id="PF00149">
    <property type="entry name" value="Metallophos"/>
    <property type="match status" value="1"/>
</dbReference>
<dbReference type="Gene3D" id="3.60.21.10">
    <property type="match status" value="1"/>
</dbReference>
<dbReference type="InterPro" id="IPR050884">
    <property type="entry name" value="CNP_phosphodiesterase-III"/>
</dbReference>
<dbReference type="PANTHER" id="PTHR42988">
    <property type="entry name" value="PHOSPHOHYDROLASE"/>
    <property type="match status" value="1"/>
</dbReference>
<accession>A0A4R7W054</accession>
<evidence type="ECO:0000256" key="3">
    <source>
        <dbReference type="ARBA" id="ARBA00023004"/>
    </source>
</evidence>
<keyword evidence="7" id="KW-1185">Reference proteome</keyword>
<keyword evidence="1" id="KW-0479">Metal-binding</keyword>
<organism evidence="6 7">
    <name type="scientific">Actinophytocola oryzae</name>
    <dbReference type="NCBI Taxonomy" id="502181"/>
    <lineage>
        <taxon>Bacteria</taxon>
        <taxon>Bacillati</taxon>
        <taxon>Actinomycetota</taxon>
        <taxon>Actinomycetes</taxon>
        <taxon>Pseudonocardiales</taxon>
        <taxon>Pseudonocardiaceae</taxon>
    </lineage>
</organism>
<evidence type="ECO:0000313" key="6">
    <source>
        <dbReference type="EMBL" id="TDV55435.1"/>
    </source>
</evidence>
<evidence type="ECO:0000256" key="2">
    <source>
        <dbReference type="ARBA" id="ARBA00022801"/>
    </source>
</evidence>
<evidence type="ECO:0000256" key="4">
    <source>
        <dbReference type="ARBA" id="ARBA00025742"/>
    </source>
</evidence>
<reference evidence="6 7" key="1">
    <citation type="submission" date="2019-03" db="EMBL/GenBank/DDBJ databases">
        <title>Genomic Encyclopedia of Archaeal and Bacterial Type Strains, Phase II (KMG-II): from individual species to whole genera.</title>
        <authorList>
            <person name="Goeker M."/>
        </authorList>
    </citation>
    <scope>NUCLEOTIDE SEQUENCE [LARGE SCALE GENOMIC DNA]</scope>
    <source>
        <strain evidence="6 7">DSM 45499</strain>
    </source>
</reference>
<dbReference type="InterPro" id="IPR029052">
    <property type="entry name" value="Metallo-depent_PP-like"/>
</dbReference>
<dbReference type="GO" id="GO:0016787">
    <property type="term" value="F:hydrolase activity"/>
    <property type="evidence" value="ECO:0007669"/>
    <property type="project" value="UniProtKB-KW"/>
</dbReference>
<dbReference type="PANTHER" id="PTHR42988:SF2">
    <property type="entry name" value="CYCLIC NUCLEOTIDE PHOSPHODIESTERASE CBUA0032-RELATED"/>
    <property type="match status" value="1"/>
</dbReference>
<dbReference type="RefSeq" id="WP_133902492.1">
    <property type="nucleotide sequence ID" value="NZ_SOCP01000003.1"/>
</dbReference>